<protein>
    <submittedName>
        <fullName evidence="2">Ribosomal protein P0 (A0) (L10E)</fullName>
    </submittedName>
</protein>
<dbReference type="GO" id="GO:0005840">
    <property type="term" value="C:ribosome"/>
    <property type="evidence" value="ECO:0007669"/>
    <property type="project" value="UniProtKB-KW"/>
</dbReference>
<name>A0ABV2ATR7_9EUKA</name>
<keyword evidence="2" id="KW-0689">Ribosomal protein</keyword>
<accession>A0ABV2ATR7</accession>
<proteinExistence type="predicted"/>
<gene>
    <name evidence="2" type="primary">RPP0</name>
    <name evidence="2" type="ORF">MHBO_004590</name>
</gene>
<reference evidence="2 3" key="1">
    <citation type="journal article" date="2024" name="BMC Biol.">
        <title>Comparative genomics of Ascetosporea gives new insight into the evolutionary basis for animal parasitism in Rhizaria.</title>
        <authorList>
            <person name="Hiltunen Thoren M."/>
            <person name="Onut-Brannstrom I."/>
            <person name="Alfjorden A."/>
            <person name="Peckova H."/>
            <person name="Swords F."/>
            <person name="Hooper C."/>
            <person name="Holzer A.S."/>
            <person name="Bass D."/>
            <person name="Burki F."/>
        </authorList>
    </citation>
    <scope>NUCLEOTIDE SEQUENCE [LARGE SCALE GENOMIC DNA]</scope>
    <source>
        <strain evidence="2">20-A016</strain>
    </source>
</reference>
<feature type="compositionally biased region" description="Acidic residues" evidence="1">
    <location>
        <begin position="76"/>
        <end position="89"/>
    </location>
</feature>
<dbReference type="Proteomes" id="UP001439008">
    <property type="component" value="Unassembled WGS sequence"/>
</dbReference>
<sequence length="106" mass="11800">MQQSDVLALFTTTASTVGAIGLETGVPNTISVAYSLRDAMRMLFAVTSETDYSFKEAEEAKEQMARTPTNAKEEDKKEEEEKEEEEEKDEGAGMGNLFNDFEEDSE</sequence>
<evidence type="ECO:0000313" key="3">
    <source>
        <dbReference type="Proteomes" id="UP001439008"/>
    </source>
</evidence>
<keyword evidence="3" id="KW-1185">Reference proteome</keyword>
<organism evidence="2 3">
    <name type="scientific">Bonamia ostreae</name>
    <dbReference type="NCBI Taxonomy" id="126728"/>
    <lineage>
        <taxon>Eukaryota</taxon>
        <taxon>Sar</taxon>
        <taxon>Rhizaria</taxon>
        <taxon>Endomyxa</taxon>
        <taxon>Ascetosporea</taxon>
        <taxon>Haplosporida</taxon>
        <taxon>Bonamia</taxon>
    </lineage>
</organism>
<evidence type="ECO:0000313" key="2">
    <source>
        <dbReference type="EMBL" id="MES1923056.1"/>
    </source>
</evidence>
<evidence type="ECO:0000256" key="1">
    <source>
        <dbReference type="SAM" id="MobiDB-lite"/>
    </source>
</evidence>
<comment type="caution">
    <text evidence="2">The sequence shown here is derived from an EMBL/GenBank/DDBJ whole genome shotgun (WGS) entry which is preliminary data.</text>
</comment>
<dbReference type="EMBL" id="JBDODL010004495">
    <property type="protein sequence ID" value="MES1923056.1"/>
    <property type="molecule type" value="Genomic_DNA"/>
</dbReference>
<keyword evidence="2" id="KW-0687">Ribonucleoprotein</keyword>
<feature type="region of interest" description="Disordered" evidence="1">
    <location>
        <begin position="56"/>
        <end position="106"/>
    </location>
</feature>